<keyword evidence="2" id="KW-1185">Reference proteome</keyword>
<accession>A0A154NX32</accession>
<dbReference type="AlphaFoldDB" id="A0A154NX32"/>
<dbReference type="Proteomes" id="UP000076502">
    <property type="component" value="Unassembled WGS sequence"/>
</dbReference>
<organism evidence="1 2">
    <name type="scientific">Dufourea novaeangliae</name>
    <name type="common">Sweat bee</name>
    <dbReference type="NCBI Taxonomy" id="178035"/>
    <lineage>
        <taxon>Eukaryota</taxon>
        <taxon>Metazoa</taxon>
        <taxon>Ecdysozoa</taxon>
        <taxon>Arthropoda</taxon>
        <taxon>Hexapoda</taxon>
        <taxon>Insecta</taxon>
        <taxon>Pterygota</taxon>
        <taxon>Neoptera</taxon>
        <taxon>Endopterygota</taxon>
        <taxon>Hymenoptera</taxon>
        <taxon>Apocrita</taxon>
        <taxon>Aculeata</taxon>
        <taxon>Apoidea</taxon>
        <taxon>Anthophila</taxon>
        <taxon>Halictidae</taxon>
        <taxon>Rophitinae</taxon>
        <taxon>Dufourea</taxon>
    </lineage>
</organism>
<protein>
    <submittedName>
        <fullName evidence="1">Uncharacterized protein</fullName>
    </submittedName>
</protein>
<name>A0A154NX32_DUFNO</name>
<dbReference type="EMBL" id="KQ434776">
    <property type="protein sequence ID" value="KZC04122.1"/>
    <property type="molecule type" value="Genomic_DNA"/>
</dbReference>
<gene>
    <name evidence="1" type="ORF">WN55_04059</name>
</gene>
<evidence type="ECO:0000313" key="1">
    <source>
        <dbReference type="EMBL" id="KZC04122.1"/>
    </source>
</evidence>
<sequence length="126" mass="15077">MRDRETDPDLRGREDRVIERERMGGSEWTTRECKRERERKIHQCTTAAATDHLRLPSRLFFYFNCPFDLFFLPGDLSRIYWLCFFIDQQTQPTIWIPHLEAVKVFGKYSVVLRHDQLGSGPDLRDK</sequence>
<evidence type="ECO:0000313" key="2">
    <source>
        <dbReference type="Proteomes" id="UP000076502"/>
    </source>
</evidence>
<proteinExistence type="predicted"/>
<reference evidence="1 2" key="1">
    <citation type="submission" date="2015-07" db="EMBL/GenBank/DDBJ databases">
        <title>The genome of Dufourea novaeangliae.</title>
        <authorList>
            <person name="Pan H."/>
            <person name="Kapheim K."/>
        </authorList>
    </citation>
    <scope>NUCLEOTIDE SEQUENCE [LARGE SCALE GENOMIC DNA]</scope>
    <source>
        <strain evidence="1">0120121106</strain>
        <tissue evidence="1">Whole body</tissue>
    </source>
</reference>